<name>A0A1H1SR68_9GAMM</name>
<dbReference type="OrthoDB" id="9804645at2"/>
<dbReference type="InterPro" id="IPR003594">
    <property type="entry name" value="HATPase_dom"/>
</dbReference>
<evidence type="ECO:0000256" key="5">
    <source>
        <dbReference type="ARBA" id="ARBA00022553"/>
    </source>
</evidence>
<evidence type="ECO:0000256" key="6">
    <source>
        <dbReference type="ARBA" id="ARBA00022679"/>
    </source>
</evidence>
<evidence type="ECO:0000256" key="1">
    <source>
        <dbReference type="ARBA" id="ARBA00000085"/>
    </source>
</evidence>
<dbReference type="Gene3D" id="6.10.340.10">
    <property type="match status" value="1"/>
</dbReference>
<reference evidence="14" key="1">
    <citation type="submission" date="2016-10" db="EMBL/GenBank/DDBJ databases">
        <authorList>
            <person name="Varghese N."/>
            <person name="Submissions S."/>
        </authorList>
    </citation>
    <scope>NUCLEOTIDE SEQUENCE [LARGE SCALE GENOMIC DNA]</scope>
    <source>
        <strain evidence="14">NRRL B-51270</strain>
    </source>
</reference>
<dbReference type="STRING" id="487184.SAMN05216421_1644"/>
<dbReference type="GO" id="GO:0005886">
    <property type="term" value="C:plasma membrane"/>
    <property type="evidence" value="ECO:0007669"/>
    <property type="project" value="UniProtKB-SubCell"/>
</dbReference>
<keyword evidence="10" id="KW-0812">Transmembrane</keyword>
<keyword evidence="6" id="KW-0808">Transferase</keyword>
<evidence type="ECO:0000313" key="14">
    <source>
        <dbReference type="Proteomes" id="UP000243207"/>
    </source>
</evidence>
<keyword evidence="10" id="KW-1133">Transmembrane helix</keyword>
<dbReference type="PANTHER" id="PTHR44936:SF10">
    <property type="entry name" value="SENSOR PROTEIN RSTB"/>
    <property type="match status" value="1"/>
</dbReference>
<dbReference type="PRINTS" id="PR00344">
    <property type="entry name" value="BCTRLSENSOR"/>
</dbReference>
<dbReference type="SUPFAM" id="SSF158472">
    <property type="entry name" value="HAMP domain-like"/>
    <property type="match status" value="1"/>
</dbReference>
<dbReference type="PROSITE" id="PS50885">
    <property type="entry name" value="HAMP"/>
    <property type="match status" value="1"/>
</dbReference>
<evidence type="ECO:0000313" key="13">
    <source>
        <dbReference type="EMBL" id="SDS50348.1"/>
    </source>
</evidence>
<dbReference type="Pfam" id="PF00512">
    <property type="entry name" value="HisKA"/>
    <property type="match status" value="1"/>
</dbReference>
<dbReference type="InterPro" id="IPR036097">
    <property type="entry name" value="HisK_dim/P_sf"/>
</dbReference>
<dbReference type="SUPFAM" id="SSF55874">
    <property type="entry name" value="ATPase domain of HSP90 chaperone/DNA topoisomerase II/histidine kinase"/>
    <property type="match status" value="1"/>
</dbReference>
<dbReference type="Pfam" id="PF00672">
    <property type="entry name" value="HAMP"/>
    <property type="match status" value="1"/>
</dbReference>
<evidence type="ECO:0000256" key="9">
    <source>
        <dbReference type="ARBA" id="ARBA00022840"/>
    </source>
</evidence>
<proteinExistence type="predicted"/>
<dbReference type="InterPro" id="IPR005467">
    <property type="entry name" value="His_kinase_dom"/>
</dbReference>
<dbReference type="PANTHER" id="PTHR44936">
    <property type="entry name" value="SENSOR PROTEIN CREC"/>
    <property type="match status" value="1"/>
</dbReference>
<dbReference type="InterPro" id="IPR036890">
    <property type="entry name" value="HATPase_C_sf"/>
</dbReference>
<dbReference type="InterPro" id="IPR004358">
    <property type="entry name" value="Sig_transdc_His_kin-like_C"/>
</dbReference>
<dbReference type="SMART" id="SM00388">
    <property type="entry name" value="HisKA"/>
    <property type="match status" value="1"/>
</dbReference>
<keyword evidence="9" id="KW-0067">ATP-binding</keyword>
<keyword evidence="5" id="KW-0597">Phosphoprotein</keyword>
<dbReference type="Pfam" id="PF02518">
    <property type="entry name" value="HATPase_c"/>
    <property type="match status" value="1"/>
</dbReference>
<dbReference type="Gene3D" id="3.30.565.10">
    <property type="entry name" value="Histidine kinase-like ATPase, C-terminal domain"/>
    <property type="match status" value="1"/>
</dbReference>
<evidence type="ECO:0000259" key="12">
    <source>
        <dbReference type="PROSITE" id="PS50885"/>
    </source>
</evidence>
<organism evidence="13 14">
    <name type="scientific">Halopseudomonas xinjiangensis</name>
    <dbReference type="NCBI Taxonomy" id="487184"/>
    <lineage>
        <taxon>Bacteria</taxon>
        <taxon>Pseudomonadati</taxon>
        <taxon>Pseudomonadota</taxon>
        <taxon>Gammaproteobacteria</taxon>
        <taxon>Pseudomonadales</taxon>
        <taxon>Pseudomonadaceae</taxon>
        <taxon>Halopseudomonas</taxon>
    </lineage>
</organism>
<dbReference type="CDD" id="cd00082">
    <property type="entry name" value="HisKA"/>
    <property type="match status" value="1"/>
</dbReference>
<dbReference type="EC" id="2.7.13.3" evidence="3"/>
<evidence type="ECO:0000256" key="3">
    <source>
        <dbReference type="ARBA" id="ARBA00012438"/>
    </source>
</evidence>
<evidence type="ECO:0000259" key="11">
    <source>
        <dbReference type="PROSITE" id="PS50109"/>
    </source>
</evidence>
<dbReference type="InterPro" id="IPR003660">
    <property type="entry name" value="HAMP_dom"/>
</dbReference>
<evidence type="ECO:0000256" key="4">
    <source>
        <dbReference type="ARBA" id="ARBA00022475"/>
    </source>
</evidence>
<comment type="subcellular location">
    <subcellularLocation>
        <location evidence="2">Cell membrane</location>
        <topology evidence="2">Multi-pass membrane protein</topology>
    </subcellularLocation>
</comment>
<keyword evidence="7" id="KW-0547">Nucleotide-binding</keyword>
<dbReference type="GO" id="GO:0005524">
    <property type="term" value="F:ATP binding"/>
    <property type="evidence" value="ECO:0007669"/>
    <property type="project" value="UniProtKB-KW"/>
</dbReference>
<gene>
    <name evidence="13" type="ORF">SAMN05216421_1644</name>
</gene>
<sequence length="531" mass="59814">MNSIFFRIYGGMLLVLVTVSLLGLLIVQMVNVARVEDYRERIASGTFRLMADNLQPMDQSERLRALAAWTRLIGVPLELAQLDDLDLESNYWARLIQGRVLVRPQAPPQVRVYALVDLSESIVLTANIQRISEQLGRATLYLITDELVRYPEEAMPKRLQQLRREKGFGYPLHLTPIDNGDLDLDQRRRLEESDTVMALGPEGDSVLLYVKIPNTNWVLGLGPLYRMDPYPTQLLVITGLLVLTLGGLLIYLLVRQLEQRLRTLESAASHITRGNLDTRVSTAGQDSVGRLSRAFNDMASHLQRLMRLQREMIGAVSHELRTPVARLRFGLEMVETAATDEDRKRYLEGMDGDLSELDMLVDEILTYARLEQGAPALTLVATDVPSLVDQVITELAPLSRSISLEHVDQTQGRGTQVAAEPRYLQRAIANLISNAMRHASERVLVTTRVEHGRCRVTVEDDGPGIPEAFRERIFTPFLRLDDSRTRASGGYGLGLSIVRRVLFWHQGRARAEQSRLLGGAAFILDWPSRRP</sequence>
<dbReference type="Proteomes" id="UP000243207">
    <property type="component" value="Chromosome I"/>
</dbReference>
<keyword evidence="10" id="KW-0472">Membrane</keyword>
<feature type="domain" description="HAMP" evidence="12">
    <location>
        <begin position="255"/>
        <end position="307"/>
    </location>
</feature>
<keyword evidence="8 13" id="KW-0418">Kinase</keyword>
<feature type="domain" description="Histidine kinase" evidence="11">
    <location>
        <begin position="315"/>
        <end position="530"/>
    </location>
</feature>
<dbReference type="InterPro" id="IPR003661">
    <property type="entry name" value="HisK_dim/P_dom"/>
</dbReference>
<dbReference type="PROSITE" id="PS50109">
    <property type="entry name" value="HIS_KIN"/>
    <property type="match status" value="1"/>
</dbReference>
<dbReference type="RefSeq" id="WP_093393010.1">
    <property type="nucleotide sequence ID" value="NZ_LT629736.1"/>
</dbReference>
<evidence type="ECO:0000256" key="2">
    <source>
        <dbReference type="ARBA" id="ARBA00004651"/>
    </source>
</evidence>
<evidence type="ECO:0000256" key="10">
    <source>
        <dbReference type="SAM" id="Phobius"/>
    </source>
</evidence>
<keyword evidence="14" id="KW-1185">Reference proteome</keyword>
<dbReference type="EMBL" id="LT629736">
    <property type="protein sequence ID" value="SDS50348.1"/>
    <property type="molecule type" value="Genomic_DNA"/>
</dbReference>
<evidence type="ECO:0000256" key="8">
    <source>
        <dbReference type="ARBA" id="ARBA00022777"/>
    </source>
</evidence>
<dbReference type="SMART" id="SM00304">
    <property type="entry name" value="HAMP"/>
    <property type="match status" value="1"/>
</dbReference>
<dbReference type="AlphaFoldDB" id="A0A1H1SR68"/>
<comment type="catalytic activity">
    <reaction evidence="1">
        <text>ATP + protein L-histidine = ADP + protein N-phospho-L-histidine.</text>
        <dbReference type="EC" id="2.7.13.3"/>
    </reaction>
</comment>
<dbReference type="SMART" id="SM00387">
    <property type="entry name" value="HATPase_c"/>
    <property type="match status" value="1"/>
</dbReference>
<evidence type="ECO:0000256" key="7">
    <source>
        <dbReference type="ARBA" id="ARBA00022741"/>
    </source>
</evidence>
<feature type="transmembrane region" description="Helical" evidence="10">
    <location>
        <begin position="234"/>
        <end position="254"/>
    </location>
</feature>
<protein>
    <recommendedName>
        <fullName evidence="3">histidine kinase</fullName>
        <ecNumber evidence="3">2.7.13.3</ecNumber>
    </recommendedName>
</protein>
<keyword evidence="4" id="KW-1003">Cell membrane</keyword>
<dbReference type="GO" id="GO:0000155">
    <property type="term" value="F:phosphorelay sensor kinase activity"/>
    <property type="evidence" value="ECO:0007669"/>
    <property type="project" value="InterPro"/>
</dbReference>
<dbReference type="CDD" id="cd06225">
    <property type="entry name" value="HAMP"/>
    <property type="match status" value="1"/>
</dbReference>
<dbReference type="Gene3D" id="1.10.287.130">
    <property type="match status" value="1"/>
</dbReference>
<dbReference type="InterPro" id="IPR050980">
    <property type="entry name" value="2C_sensor_his_kinase"/>
</dbReference>
<accession>A0A1H1SR68</accession>
<dbReference type="SUPFAM" id="SSF47384">
    <property type="entry name" value="Homodimeric domain of signal transducing histidine kinase"/>
    <property type="match status" value="1"/>
</dbReference>